<dbReference type="EMBL" id="JAPFFJ010000008">
    <property type="protein sequence ID" value="KAJ6420443.1"/>
    <property type="molecule type" value="Genomic_DNA"/>
</dbReference>
<gene>
    <name evidence="1" type="ORF">OIU84_027892</name>
</gene>
<comment type="caution">
    <text evidence="1">The sequence shown here is derived from an EMBL/GenBank/DDBJ whole genome shotgun (WGS) entry which is preliminary data.</text>
</comment>
<dbReference type="Proteomes" id="UP001162972">
    <property type="component" value="Chromosome 17"/>
</dbReference>
<evidence type="ECO:0000313" key="2">
    <source>
        <dbReference type="Proteomes" id="UP001162972"/>
    </source>
</evidence>
<accession>A0AAD6KBE0</accession>
<evidence type="ECO:0000313" key="1">
    <source>
        <dbReference type="EMBL" id="KAJ6420443.1"/>
    </source>
</evidence>
<name>A0AAD6KBE0_9ROSI</name>
<organism evidence="1 2">
    <name type="scientific">Salix udensis</name>
    <dbReference type="NCBI Taxonomy" id="889485"/>
    <lineage>
        <taxon>Eukaryota</taxon>
        <taxon>Viridiplantae</taxon>
        <taxon>Streptophyta</taxon>
        <taxon>Embryophyta</taxon>
        <taxon>Tracheophyta</taxon>
        <taxon>Spermatophyta</taxon>
        <taxon>Magnoliopsida</taxon>
        <taxon>eudicotyledons</taxon>
        <taxon>Gunneridae</taxon>
        <taxon>Pentapetalae</taxon>
        <taxon>rosids</taxon>
        <taxon>fabids</taxon>
        <taxon>Malpighiales</taxon>
        <taxon>Salicaceae</taxon>
        <taxon>Saliceae</taxon>
        <taxon>Salix</taxon>
    </lineage>
</organism>
<dbReference type="AlphaFoldDB" id="A0AAD6KBE0"/>
<reference evidence="1 2" key="1">
    <citation type="journal article" date="2023" name="Int. J. Mol. Sci.">
        <title>De Novo Assembly and Annotation of 11 Diverse Shrub Willow (Salix) Genomes Reveals Novel Gene Organization in Sex-Linked Regions.</title>
        <authorList>
            <person name="Hyden B."/>
            <person name="Feng K."/>
            <person name="Yates T.B."/>
            <person name="Jawdy S."/>
            <person name="Cereghino C."/>
            <person name="Smart L.B."/>
            <person name="Muchero W."/>
        </authorList>
    </citation>
    <scope>NUCLEOTIDE SEQUENCE [LARGE SCALE GENOMIC DNA]</scope>
    <source>
        <tissue evidence="1">Shoot tip</tissue>
    </source>
</reference>
<sequence>MVQTTYFYTKSQESTNIPRKNIRKLRKEPYYKHFPFVVVVMAVAPSIPPPPDPYFLPKTTTCSLSYPASTPAPATARRMFAPAPLKSDLGPSFLTICLNASNELLYFTASPEVIIILLRTVSMG</sequence>
<protein>
    <submittedName>
        <fullName evidence="1">Uncharacterized protein</fullName>
    </submittedName>
</protein>
<proteinExistence type="predicted"/>
<keyword evidence="2" id="KW-1185">Reference proteome</keyword>